<evidence type="ECO:0000256" key="1">
    <source>
        <dbReference type="ARBA" id="ARBA00001936"/>
    </source>
</evidence>
<dbReference type="GO" id="GO:0046872">
    <property type="term" value="F:metal ion binding"/>
    <property type="evidence" value="ECO:0007669"/>
    <property type="project" value="UniProtKB-KW"/>
</dbReference>
<dbReference type="PANTHER" id="PTHR12318">
    <property type="entry name" value="TESTOSTERONE-REGULATED PROTEIN RP2"/>
    <property type="match status" value="1"/>
</dbReference>
<keyword evidence="9" id="KW-1185">Reference proteome</keyword>
<sequence>MSASPASPVSARAAATVLLLRDRPQGMEVFMVVRHHEIDFASGALVFPGGRADPDDAAVAEALGGASHATPIHVAAVRETFEECGVLLARRRGEQGLVGAEVVQRLEAPRAALCRREAAFADILAAEDLVPATDLLVHFAHWITPRTQPKRFDTHFFLTVAPEDHLALHDGGEAVDSVWIRPADALDDAANGRRKMIFPTRINLMKLARETTAEASIGAARSAPIVTVEPEFVRAVPGGRELRIPLAAGYGGEIFLAHDMPASGGAQPR</sequence>
<dbReference type="PROSITE" id="PS51462">
    <property type="entry name" value="NUDIX"/>
    <property type="match status" value="1"/>
</dbReference>
<dbReference type="SUPFAM" id="SSF55811">
    <property type="entry name" value="Nudix"/>
    <property type="match status" value="1"/>
</dbReference>
<evidence type="ECO:0000256" key="3">
    <source>
        <dbReference type="ARBA" id="ARBA00022723"/>
    </source>
</evidence>
<comment type="cofactor">
    <cofactor evidence="1">
        <name>Mn(2+)</name>
        <dbReference type="ChEBI" id="CHEBI:29035"/>
    </cofactor>
</comment>
<keyword evidence="6" id="KW-0464">Manganese</keyword>
<dbReference type="AlphaFoldDB" id="A0A1G7AXU1"/>
<reference evidence="8 9" key="1">
    <citation type="submission" date="2016-10" db="EMBL/GenBank/DDBJ databases">
        <authorList>
            <person name="de Groot N.N."/>
        </authorList>
    </citation>
    <scope>NUCLEOTIDE SEQUENCE [LARGE SCALE GENOMIC DNA]</scope>
    <source>
        <strain evidence="8 9">CPCC 100156</strain>
    </source>
</reference>
<dbReference type="InterPro" id="IPR015797">
    <property type="entry name" value="NUDIX_hydrolase-like_dom_sf"/>
</dbReference>
<evidence type="ECO:0000256" key="5">
    <source>
        <dbReference type="ARBA" id="ARBA00022842"/>
    </source>
</evidence>
<evidence type="ECO:0000256" key="6">
    <source>
        <dbReference type="ARBA" id="ARBA00023211"/>
    </source>
</evidence>
<dbReference type="PANTHER" id="PTHR12318:SF0">
    <property type="entry name" value="ACYL-COENZYME A DIPHOSPHATASE NUDT19"/>
    <property type="match status" value="1"/>
</dbReference>
<name>A0A1G7AXU1_9PROT</name>
<evidence type="ECO:0000313" key="8">
    <source>
        <dbReference type="EMBL" id="SDE19613.1"/>
    </source>
</evidence>
<evidence type="ECO:0000313" key="9">
    <source>
        <dbReference type="Proteomes" id="UP000198925"/>
    </source>
</evidence>
<feature type="domain" description="Nudix hydrolase" evidence="7">
    <location>
        <begin position="10"/>
        <end position="202"/>
    </location>
</feature>
<evidence type="ECO:0000259" key="7">
    <source>
        <dbReference type="PROSITE" id="PS51462"/>
    </source>
</evidence>
<evidence type="ECO:0000256" key="2">
    <source>
        <dbReference type="ARBA" id="ARBA00001946"/>
    </source>
</evidence>
<proteinExistence type="predicted"/>
<gene>
    <name evidence="8" type="ORF">SAMN04487779_10227</name>
</gene>
<dbReference type="EMBL" id="FMZX01000022">
    <property type="protein sequence ID" value="SDE19613.1"/>
    <property type="molecule type" value="Genomic_DNA"/>
</dbReference>
<evidence type="ECO:0000256" key="4">
    <source>
        <dbReference type="ARBA" id="ARBA00022801"/>
    </source>
</evidence>
<keyword evidence="5" id="KW-0460">Magnesium</keyword>
<dbReference type="Proteomes" id="UP000198925">
    <property type="component" value="Unassembled WGS sequence"/>
</dbReference>
<accession>A0A1G7AXU1</accession>
<dbReference type="InterPro" id="IPR000086">
    <property type="entry name" value="NUDIX_hydrolase_dom"/>
</dbReference>
<protein>
    <recommendedName>
        <fullName evidence="7">Nudix hydrolase domain-containing protein</fullName>
    </recommendedName>
</protein>
<comment type="cofactor">
    <cofactor evidence="2">
        <name>Mg(2+)</name>
        <dbReference type="ChEBI" id="CHEBI:18420"/>
    </cofactor>
</comment>
<dbReference type="GO" id="GO:0016818">
    <property type="term" value="F:hydrolase activity, acting on acid anhydrides, in phosphorus-containing anhydrides"/>
    <property type="evidence" value="ECO:0007669"/>
    <property type="project" value="InterPro"/>
</dbReference>
<dbReference type="RefSeq" id="WP_090664790.1">
    <property type="nucleotide sequence ID" value="NZ_FMZX01000022.1"/>
</dbReference>
<dbReference type="CDD" id="cd18870">
    <property type="entry name" value="NUDIX_AcylCoAdiphos_Nudt19"/>
    <property type="match status" value="1"/>
</dbReference>
<organism evidence="8 9">
    <name type="scientific">Belnapia rosea</name>
    <dbReference type="NCBI Taxonomy" id="938405"/>
    <lineage>
        <taxon>Bacteria</taxon>
        <taxon>Pseudomonadati</taxon>
        <taxon>Pseudomonadota</taxon>
        <taxon>Alphaproteobacteria</taxon>
        <taxon>Acetobacterales</taxon>
        <taxon>Roseomonadaceae</taxon>
        <taxon>Belnapia</taxon>
    </lineage>
</organism>
<keyword evidence="3" id="KW-0479">Metal-binding</keyword>
<dbReference type="Gene3D" id="3.90.79.10">
    <property type="entry name" value="Nucleoside Triphosphate Pyrophosphohydrolase"/>
    <property type="match status" value="1"/>
</dbReference>
<keyword evidence="4" id="KW-0378">Hydrolase</keyword>
<dbReference type="InterPro" id="IPR039121">
    <property type="entry name" value="NUDT19"/>
</dbReference>